<name>A0A3S3QFD8_9FLAO</name>
<proteinExistence type="inferred from homology"/>
<keyword evidence="4 7" id="KW-0812">Transmembrane</keyword>
<dbReference type="Proteomes" id="UP000287527">
    <property type="component" value="Unassembled WGS sequence"/>
</dbReference>
<comment type="similarity">
    <text evidence="1 7">Belongs to the Lgt family.</text>
</comment>
<evidence type="ECO:0000256" key="3">
    <source>
        <dbReference type="ARBA" id="ARBA00022679"/>
    </source>
</evidence>
<dbReference type="AlphaFoldDB" id="A0A3S3QFD8"/>
<comment type="caution">
    <text evidence="8">The sequence shown here is derived from an EMBL/GenBank/DDBJ whole genome shotgun (WGS) entry which is preliminary data.</text>
</comment>
<dbReference type="EMBL" id="SBII01000014">
    <property type="protein sequence ID" value="RWW92109.1"/>
    <property type="molecule type" value="Genomic_DNA"/>
</dbReference>
<dbReference type="OrthoDB" id="871140at2"/>
<feature type="transmembrane region" description="Helical" evidence="7">
    <location>
        <begin position="57"/>
        <end position="77"/>
    </location>
</feature>
<dbReference type="Pfam" id="PF01790">
    <property type="entry name" value="LGT"/>
    <property type="match status" value="1"/>
</dbReference>
<evidence type="ECO:0000313" key="9">
    <source>
        <dbReference type="Proteomes" id="UP000287527"/>
    </source>
</evidence>
<dbReference type="PANTHER" id="PTHR30589">
    <property type="entry name" value="PROLIPOPROTEIN DIACYLGLYCERYL TRANSFERASE"/>
    <property type="match status" value="1"/>
</dbReference>
<feature type="transmembrane region" description="Helical" evidence="7">
    <location>
        <begin position="135"/>
        <end position="156"/>
    </location>
</feature>
<accession>A0A3S3QFD8</accession>
<gene>
    <name evidence="7 8" type="primary">lgt</name>
    <name evidence="8" type="ORF">EPI11_17035</name>
</gene>
<dbReference type="GO" id="GO:0008961">
    <property type="term" value="F:phosphatidylglycerol-prolipoprotein diacylglyceryl transferase activity"/>
    <property type="evidence" value="ECO:0007669"/>
    <property type="project" value="UniProtKB-UniRule"/>
</dbReference>
<protein>
    <recommendedName>
        <fullName evidence="7">Phosphatidylglycerol--prolipoprotein diacylglyceryl transferase</fullName>
        <ecNumber evidence="7">2.5.1.145</ecNumber>
    </recommendedName>
</protein>
<dbReference type="PANTHER" id="PTHR30589:SF0">
    <property type="entry name" value="PHOSPHATIDYLGLYCEROL--PROLIPOPROTEIN DIACYLGLYCERYL TRANSFERASE"/>
    <property type="match status" value="1"/>
</dbReference>
<evidence type="ECO:0000313" key="8">
    <source>
        <dbReference type="EMBL" id="RWW92109.1"/>
    </source>
</evidence>
<evidence type="ECO:0000256" key="2">
    <source>
        <dbReference type="ARBA" id="ARBA00022475"/>
    </source>
</evidence>
<evidence type="ECO:0000256" key="4">
    <source>
        <dbReference type="ARBA" id="ARBA00022692"/>
    </source>
</evidence>
<evidence type="ECO:0000256" key="1">
    <source>
        <dbReference type="ARBA" id="ARBA00007150"/>
    </source>
</evidence>
<dbReference type="GO" id="GO:0005886">
    <property type="term" value="C:plasma membrane"/>
    <property type="evidence" value="ECO:0007669"/>
    <property type="project" value="UniProtKB-SubCell"/>
</dbReference>
<dbReference type="UniPathway" id="UPA00664"/>
<keyword evidence="8" id="KW-0449">Lipoprotein</keyword>
<dbReference type="GO" id="GO:0042158">
    <property type="term" value="P:lipoprotein biosynthetic process"/>
    <property type="evidence" value="ECO:0007669"/>
    <property type="project" value="UniProtKB-UniRule"/>
</dbReference>
<feature type="transmembrane region" description="Helical" evidence="7">
    <location>
        <begin position="224"/>
        <end position="242"/>
    </location>
</feature>
<keyword evidence="3 7" id="KW-0808">Transferase</keyword>
<comment type="subcellular location">
    <subcellularLocation>
        <location evidence="7">Cell membrane</location>
        <topology evidence="7">Multi-pass membrane protein</topology>
    </subcellularLocation>
</comment>
<comment type="catalytic activity">
    <reaction evidence="7">
        <text>L-cysteinyl-[prolipoprotein] + a 1,2-diacyl-sn-glycero-3-phospho-(1'-sn-glycerol) = an S-1,2-diacyl-sn-glyceryl-L-cysteinyl-[prolipoprotein] + sn-glycerol 1-phosphate + H(+)</text>
        <dbReference type="Rhea" id="RHEA:56712"/>
        <dbReference type="Rhea" id="RHEA-COMP:14679"/>
        <dbReference type="Rhea" id="RHEA-COMP:14680"/>
        <dbReference type="ChEBI" id="CHEBI:15378"/>
        <dbReference type="ChEBI" id="CHEBI:29950"/>
        <dbReference type="ChEBI" id="CHEBI:57685"/>
        <dbReference type="ChEBI" id="CHEBI:64716"/>
        <dbReference type="ChEBI" id="CHEBI:140658"/>
        <dbReference type="EC" id="2.5.1.145"/>
    </reaction>
</comment>
<evidence type="ECO:0000256" key="6">
    <source>
        <dbReference type="ARBA" id="ARBA00023136"/>
    </source>
</evidence>
<feature type="binding site" evidence="7">
    <location>
        <position position="151"/>
    </location>
    <ligand>
        <name>a 1,2-diacyl-sn-glycero-3-phospho-(1'-sn-glycerol)</name>
        <dbReference type="ChEBI" id="CHEBI:64716"/>
    </ligand>
</feature>
<dbReference type="NCBIfam" id="TIGR00544">
    <property type="entry name" value="lgt"/>
    <property type="match status" value="1"/>
</dbReference>
<keyword evidence="9" id="KW-1185">Reference proteome</keyword>
<dbReference type="RefSeq" id="WP_128391197.1">
    <property type="nucleotide sequence ID" value="NZ_SBII01000014.1"/>
</dbReference>
<reference evidence="8 9" key="1">
    <citation type="submission" date="2019-01" db="EMBL/GenBank/DDBJ databases">
        <title>Flavobacterium sp. nov.,isolated from freshwater.</title>
        <authorList>
            <person name="Zhang R."/>
            <person name="Du Z.-J."/>
        </authorList>
    </citation>
    <scope>NUCLEOTIDE SEQUENCE [LARGE SCALE GENOMIC DNA]</scope>
    <source>
        <strain evidence="8 9">1E403</strain>
    </source>
</reference>
<comment type="pathway">
    <text evidence="7">Protein modification; lipoprotein biosynthesis (diacylglyceryl transfer).</text>
</comment>
<dbReference type="InterPro" id="IPR001640">
    <property type="entry name" value="Lgt"/>
</dbReference>
<feature type="transmembrane region" description="Helical" evidence="7">
    <location>
        <begin position="103"/>
        <end position="123"/>
    </location>
</feature>
<dbReference type="HAMAP" id="MF_01147">
    <property type="entry name" value="Lgt"/>
    <property type="match status" value="1"/>
</dbReference>
<keyword evidence="5 7" id="KW-1133">Transmembrane helix</keyword>
<feature type="transmembrane region" description="Helical" evidence="7">
    <location>
        <begin position="17"/>
        <end position="37"/>
    </location>
</feature>
<feature type="transmembrane region" description="Helical" evidence="7">
    <location>
        <begin position="251"/>
        <end position="268"/>
    </location>
</feature>
<dbReference type="PROSITE" id="PS01311">
    <property type="entry name" value="LGT"/>
    <property type="match status" value="1"/>
</dbReference>
<feature type="transmembrane region" description="Helical" evidence="7">
    <location>
        <begin position="288"/>
        <end position="304"/>
    </location>
</feature>
<keyword evidence="6 7" id="KW-0472">Membrane</keyword>
<organism evidence="8 9">
    <name type="scientific">Flavobacterium cerinum</name>
    <dbReference type="NCBI Taxonomy" id="2502784"/>
    <lineage>
        <taxon>Bacteria</taxon>
        <taxon>Pseudomonadati</taxon>
        <taxon>Bacteroidota</taxon>
        <taxon>Flavobacteriia</taxon>
        <taxon>Flavobacteriales</taxon>
        <taxon>Flavobacteriaceae</taxon>
        <taxon>Flavobacterium</taxon>
    </lineage>
</organism>
<evidence type="ECO:0000256" key="7">
    <source>
        <dbReference type="HAMAP-Rule" id="MF_01147"/>
    </source>
</evidence>
<sequence>MTHALSIVWNPSKGIDLGIFTLHYYSLLWVAAFALGWYLMKRIYIRDGESIENLDKLFIYTIAATMIGARLGHVLFYQTELFTQDPLSIFLPFSFNPKFEFTGFKGLASHGAAIGVILTMIYYSKKVVHRPLLWILDRIAIPVVSGGILIRIANFVNSEIIGKPTDQSLPTAVKFIRGEEFLNDSNISAVTGEQDLNKAYQMIQHNPDFSEILAKIPYRHPAQLYEAFGYIFVFAVVFYMYWKTDARKKHGFIFGIFLVLLWAVRFFVEFVKESQGGFEGDNPILLTGQWLSIPFILVGFYLIFTSKNKTETL</sequence>
<dbReference type="EC" id="2.5.1.145" evidence="7"/>
<comment type="function">
    <text evidence="7">Catalyzes the transfer of the diacylglyceryl group from phosphatidylglycerol to the sulfhydryl group of the N-terminal cysteine of a prolipoprotein, the first step in the formation of mature lipoproteins.</text>
</comment>
<keyword evidence="2 7" id="KW-1003">Cell membrane</keyword>
<evidence type="ECO:0000256" key="5">
    <source>
        <dbReference type="ARBA" id="ARBA00022989"/>
    </source>
</evidence>